<dbReference type="EMBL" id="CP001325">
    <property type="protein sequence ID" value="ACO63122.1"/>
    <property type="molecule type" value="Genomic_DNA"/>
</dbReference>
<keyword evidence="1" id="KW-0472">Membrane</keyword>
<keyword evidence="1" id="KW-0812">Transmembrane</keyword>
<name>C1E4I1_MICCC</name>
<dbReference type="AlphaFoldDB" id="C1E4I1"/>
<dbReference type="OMA" id="MANRAYV"/>
<keyword evidence="1" id="KW-1133">Transmembrane helix</keyword>
<dbReference type="FunCoup" id="C1E4I1">
    <property type="interactions" value="208"/>
</dbReference>
<accession>C1E4I1</accession>
<dbReference type="InterPro" id="IPR018625">
    <property type="entry name" value="Pet100"/>
</dbReference>
<gene>
    <name evidence="2" type="ORF">MICPUN_58047</name>
</gene>
<sequence>MTKPRYGLEVFKFAVYVSVPIFLTVTFAANPVNLESIIRRHAYVVYPPEGPKPPTAAEMRKIVEANKKKKLRD</sequence>
<dbReference type="Pfam" id="PF09803">
    <property type="entry name" value="Pet100"/>
    <property type="match status" value="1"/>
</dbReference>
<protein>
    <submittedName>
        <fullName evidence="2">Uncharacterized protein</fullName>
    </submittedName>
</protein>
<dbReference type="Proteomes" id="UP000002009">
    <property type="component" value="Chromosome 4"/>
</dbReference>
<dbReference type="PANTHER" id="PTHR35700">
    <property type="entry name" value="OS07G0181800 PROTEIN"/>
    <property type="match status" value="1"/>
</dbReference>
<dbReference type="GO" id="GO:0005739">
    <property type="term" value="C:mitochondrion"/>
    <property type="evidence" value="ECO:0007669"/>
    <property type="project" value="InterPro"/>
</dbReference>
<dbReference type="PANTHER" id="PTHR35700:SF1">
    <property type="entry name" value="OS07G0181800 PROTEIN"/>
    <property type="match status" value="1"/>
</dbReference>
<organism evidence="2 3">
    <name type="scientific">Micromonas commoda (strain RCC299 / NOUM17 / CCMP2709)</name>
    <name type="common">Picoplanktonic green alga</name>
    <dbReference type="NCBI Taxonomy" id="296587"/>
    <lineage>
        <taxon>Eukaryota</taxon>
        <taxon>Viridiplantae</taxon>
        <taxon>Chlorophyta</taxon>
        <taxon>Mamiellophyceae</taxon>
        <taxon>Mamiellales</taxon>
        <taxon>Mamiellaceae</taxon>
        <taxon>Micromonas</taxon>
    </lineage>
</organism>
<dbReference type="KEGG" id="mis:MICPUN_58047"/>
<dbReference type="RefSeq" id="XP_002501864.1">
    <property type="nucleotide sequence ID" value="XM_002501818.1"/>
</dbReference>
<evidence type="ECO:0000313" key="2">
    <source>
        <dbReference type="EMBL" id="ACO63122.1"/>
    </source>
</evidence>
<dbReference type="InParanoid" id="C1E4I1"/>
<feature type="transmembrane region" description="Helical" evidence="1">
    <location>
        <begin position="13"/>
        <end position="32"/>
    </location>
</feature>
<reference evidence="2 3" key="1">
    <citation type="journal article" date="2009" name="Science">
        <title>Green evolution and dynamic adaptations revealed by genomes of the marine picoeukaryotes Micromonas.</title>
        <authorList>
            <person name="Worden A.Z."/>
            <person name="Lee J.H."/>
            <person name="Mock T."/>
            <person name="Rouze P."/>
            <person name="Simmons M.P."/>
            <person name="Aerts A.L."/>
            <person name="Allen A.E."/>
            <person name="Cuvelier M.L."/>
            <person name="Derelle E."/>
            <person name="Everett M.V."/>
            <person name="Foulon E."/>
            <person name="Grimwood J."/>
            <person name="Gundlach H."/>
            <person name="Henrissat B."/>
            <person name="Napoli C."/>
            <person name="McDonald S.M."/>
            <person name="Parker M.S."/>
            <person name="Rombauts S."/>
            <person name="Salamov A."/>
            <person name="Von Dassow P."/>
            <person name="Badger J.H."/>
            <person name="Coutinho P.M."/>
            <person name="Demir E."/>
            <person name="Dubchak I."/>
            <person name="Gentemann C."/>
            <person name="Eikrem W."/>
            <person name="Gready J.E."/>
            <person name="John U."/>
            <person name="Lanier W."/>
            <person name="Lindquist E.A."/>
            <person name="Lucas S."/>
            <person name="Mayer K.F."/>
            <person name="Moreau H."/>
            <person name="Not F."/>
            <person name="Otillar R."/>
            <person name="Panaud O."/>
            <person name="Pangilinan J."/>
            <person name="Paulsen I."/>
            <person name="Piegu B."/>
            <person name="Poliakov A."/>
            <person name="Robbens S."/>
            <person name="Schmutz J."/>
            <person name="Toulza E."/>
            <person name="Wyss T."/>
            <person name="Zelensky A."/>
            <person name="Zhou K."/>
            <person name="Armbrust E.V."/>
            <person name="Bhattacharya D."/>
            <person name="Goodenough U.W."/>
            <person name="Van de Peer Y."/>
            <person name="Grigoriev I.V."/>
        </authorList>
    </citation>
    <scope>NUCLEOTIDE SEQUENCE [LARGE SCALE GENOMIC DNA]</scope>
    <source>
        <strain evidence="3">RCC299 / NOUM17</strain>
    </source>
</reference>
<keyword evidence="3" id="KW-1185">Reference proteome</keyword>
<dbReference type="GO" id="GO:0033617">
    <property type="term" value="P:mitochondrial respiratory chain complex IV assembly"/>
    <property type="evidence" value="ECO:0007669"/>
    <property type="project" value="InterPro"/>
</dbReference>
<dbReference type="GeneID" id="8243149"/>
<evidence type="ECO:0000256" key="1">
    <source>
        <dbReference type="SAM" id="Phobius"/>
    </source>
</evidence>
<evidence type="ECO:0000313" key="3">
    <source>
        <dbReference type="Proteomes" id="UP000002009"/>
    </source>
</evidence>
<proteinExistence type="predicted"/>
<dbReference type="OrthoDB" id="495469at2759"/>
<dbReference type="eggNOG" id="ENOG502S3KV">
    <property type="taxonomic scope" value="Eukaryota"/>
</dbReference>